<proteinExistence type="predicted"/>
<dbReference type="InterPro" id="IPR013096">
    <property type="entry name" value="Cupin_2"/>
</dbReference>
<sequence length="260" mass="28522">MDRPSKALKVRTRPVHPGRRRRDYFSSRRATAMPRRDRLCGLTPLTKRLFHKVSWIWSCLVNAKHVEGPPVTEQDLTLVIAARMRARLRQENGALQKLADFAGVDIERLESIVNGQRAPSIDVLWKIANALDVPFGSLIAANRRGGAAVIRNCDANVLVSSGGAFRSRALTAFGETPRVEIYELTVAAGHCEQSQAHAPGTSENILVVKGELEIVTGREPAYRLGPGDAIHFDADVPHAYRALGAEDVVAHLVLAYGPRN</sequence>
<dbReference type="InterPro" id="IPR011051">
    <property type="entry name" value="RmlC_Cupin_sf"/>
</dbReference>
<organism evidence="4 5">
    <name type="scientific">Rhodoblastus acidophilus</name>
    <name type="common">Rhodopseudomonas acidophila</name>
    <dbReference type="NCBI Taxonomy" id="1074"/>
    <lineage>
        <taxon>Bacteria</taxon>
        <taxon>Pseudomonadati</taxon>
        <taxon>Pseudomonadota</taxon>
        <taxon>Alphaproteobacteria</taxon>
        <taxon>Hyphomicrobiales</taxon>
        <taxon>Rhodoblastaceae</taxon>
        <taxon>Rhodoblastus</taxon>
    </lineage>
</organism>
<dbReference type="InterPro" id="IPR050807">
    <property type="entry name" value="TransReg_Diox_bact_type"/>
</dbReference>
<dbReference type="CDD" id="cd02209">
    <property type="entry name" value="cupin_XRE_C"/>
    <property type="match status" value="1"/>
</dbReference>
<dbReference type="Proteomes" id="UP000439113">
    <property type="component" value="Unassembled WGS sequence"/>
</dbReference>
<dbReference type="Pfam" id="PF01381">
    <property type="entry name" value="HTH_3"/>
    <property type="match status" value="1"/>
</dbReference>
<keyword evidence="1" id="KW-0238">DNA-binding</keyword>
<accession>A0A6N8DPA2</accession>
<evidence type="ECO:0000256" key="2">
    <source>
        <dbReference type="SAM" id="MobiDB-lite"/>
    </source>
</evidence>
<evidence type="ECO:0000256" key="1">
    <source>
        <dbReference type="ARBA" id="ARBA00023125"/>
    </source>
</evidence>
<dbReference type="SMART" id="SM00530">
    <property type="entry name" value="HTH_XRE"/>
    <property type="match status" value="1"/>
</dbReference>
<dbReference type="PANTHER" id="PTHR46797:SF1">
    <property type="entry name" value="METHYLPHOSPHONATE SYNTHASE"/>
    <property type="match status" value="1"/>
</dbReference>
<dbReference type="CDD" id="cd00093">
    <property type="entry name" value="HTH_XRE"/>
    <property type="match status" value="1"/>
</dbReference>
<dbReference type="InterPro" id="IPR014710">
    <property type="entry name" value="RmlC-like_jellyroll"/>
</dbReference>
<dbReference type="Gene3D" id="2.60.120.10">
    <property type="entry name" value="Jelly Rolls"/>
    <property type="match status" value="1"/>
</dbReference>
<evidence type="ECO:0000313" key="5">
    <source>
        <dbReference type="Proteomes" id="UP000439113"/>
    </source>
</evidence>
<gene>
    <name evidence="4" type="ORF">GJ654_15650</name>
</gene>
<dbReference type="EMBL" id="WNKS01000016">
    <property type="protein sequence ID" value="MTV32422.1"/>
    <property type="molecule type" value="Genomic_DNA"/>
</dbReference>
<dbReference type="Pfam" id="PF07883">
    <property type="entry name" value="Cupin_2"/>
    <property type="match status" value="1"/>
</dbReference>
<dbReference type="SUPFAM" id="SSF51182">
    <property type="entry name" value="RmlC-like cupins"/>
    <property type="match status" value="1"/>
</dbReference>
<dbReference type="OrthoDB" id="189170at2"/>
<dbReference type="PROSITE" id="PS50943">
    <property type="entry name" value="HTH_CROC1"/>
    <property type="match status" value="1"/>
</dbReference>
<dbReference type="GO" id="GO:0003700">
    <property type="term" value="F:DNA-binding transcription factor activity"/>
    <property type="evidence" value="ECO:0007669"/>
    <property type="project" value="TreeGrafter"/>
</dbReference>
<dbReference type="GO" id="GO:0005829">
    <property type="term" value="C:cytosol"/>
    <property type="evidence" value="ECO:0007669"/>
    <property type="project" value="TreeGrafter"/>
</dbReference>
<evidence type="ECO:0000259" key="3">
    <source>
        <dbReference type="PROSITE" id="PS50943"/>
    </source>
</evidence>
<comment type="caution">
    <text evidence="4">The sequence shown here is derived from an EMBL/GenBank/DDBJ whole genome shotgun (WGS) entry which is preliminary data.</text>
</comment>
<reference evidence="4 5" key="1">
    <citation type="submission" date="2019-11" db="EMBL/GenBank/DDBJ databases">
        <title>Whole-genome sequence of a Rhodoblastus acidophilus DSM 142.</title>
        <authorList>
            <person name="Kyndt J.A."/>
            <person name="Meyer T.E."/>
        </authorList>
    </citation>
    <scope>NUCLEOTIDE SEQUENCE [LARGE SCALE GENOMIC DNA]</scope>
    <source>
        <strain evidence="4 5">DSM 142</strain>
    </source>
</reference>
<dbReference type="Gene3D" id="1.10.260.40">
    <property type="entry name" value="lambda repressor-like DNA-binding domains"/>
    <property type="match status" value="1"/>
</dbReference>
<dbReference type="InterPro" id="IPR001387">
    <property type="entry name" value="Cro/C1-type_HTH"/>
</dbReference>
<name>A0A6N8DPA2_RHOAC</name>
<dbReference type="AlphaFoldDB" id="A0A6N8DPA2"/>
<dbReference type="PANTHER" id="PTHR46797">
    <property type="entry name" value="HTH-TYPE TRANSCRIPTIONAL REGULATOR"/>
    <property type="match status" value="1"/>
</dbReference>
<dbReference type="GO" id="GO:0003677">
    <property type="term" value="F:DNA binding"/>
    <property type="evidence" value="ECO:0007669"/>
    <property type="project" value="UniProtKB-KW"/>
</dbReference>
<evidence type="ECO:0000313" key="4">
    <source>
        <dbReference type="EMBL" id="MTV32422.1"/>
    </source>
</evidence>
<dbReference type="InterPro" id="IPR010982">
    <property type="entry name" value="Lambda_DNA-bd_dom_sf"/>
</dbReference>
<feature type="domain" description="HTH cro/C1-type" evidence="3">
    <location>
        <begin position="95"/>
        <end position="138"/>
    </location>
</feature>
<protein>
    <submittedName>
        <fullName evidence="4">Cupin domain-containing protein</fullName>
    </submittedName>
</protein>
<feature type="region of interest" description="Disordered" evidence="2">
    <location>
        <begin position="1"/>
        <end position="22"/>
    </location>
</feature>
<dbReference type="SUPFAM" id="SSF47413">
    <property type="entry name" value="lambda repressor-like DNA-binding domains"/>
    <property type="match status" value="1"/>
</dbReference>